<dbReference type="InterPro" id="IPR011009">
    <property type="entry name" value="Kinase-like_dom_sf"/>
</dbReference>
<keyword evidence="3" id="KW-0418">Kinase</keyword>
<dbReference type="Pfam" id="PF13360">
    <property type="entry name" value="PQQ_2"/>
    <property type="match status" value="2"/>
</dbReference>
<dbReference type="GO" id="GO:0005524">
    <property type="term" value="F:ATP binding"/>
    <property type="evidence" value="ECO:0007669"/>
    <property type="project" value="UniProtKB-UniRule"/>
</dbReference>
<feature type="compositionally biased region" description="Low complexity" evidence="6">
    <location>
        <begin position="363"/>
        <end position="373"/>
    </location>
</feature>
<feature type="domain" description="Protein kinase" evidence="7">
    <location>
        <begin position="59"/>
        <end position="317"/>
    </location>
</feature>
<feature type="compositionally biased region" description="Low complexity" evidence="6">
    <location>
        <begin position="420"/>
        <end position="435"/>
    </location>
</feature>
<accession>A0A5C4UWH7</accession>
<evidence type="ECO:0000256" key="1">
    <source>
        <dbReference type="ARBA" id="ARBA00022679"/>
    </source>
</evidence>
<sequence>MWSIISVVTAPGHAPHGSTLSHGAPRGTETPRVRPVPSHSRGSRMADGRETRPERIGDYVIERRLGSGGMGVVHLGRTVAGRRVAIKVIRREYVENPGFRARFRREVAAARRVSGAFTAPVVDADPDGDPPWLATLYVPGGSLTERIDRDGPLAPREAAGVGAELAEALLDIHRCGLVHRDLKPGNVLLAEDGVRVIDFGISRALDDGHRLTEDGAVLGSPPFMAPEQLTGDAEVTAAADVFALGAVVAYAVTGHSPFDTDGTAGGDPLAVAYRVVHEEPDLSDVPDSLRDLVGLCLVKDPEQRPGVAAVLRMAAWADTRAQAAGVRDSPVWRGAGPAEPGTGARETGTGTGTGTGGTGAGSRRGTRPGVNAGVRGGKGRGGRARRGAIAAVALVAAGAAATALWLFRASDDGDPGGGDPSAAPSDPSDTSDPSTWEGQAPPEPWEVDLRDWGVRDAPTEGVVCEPATDGGVLCSAAGQFAWTLDADGEERWRFNGPRAGGPWPNATAVGENVLAASEGGLAALDPATGEVRWRIDAPELGDTLAVGDEAMAFRNGDSTVRFYSADGPEPLGSWEEPGRYLTDLLGHGTRFLAASREDESGQAPRLELLSENGRSLWSTPLAPPEEVPGLLHGIGMDDEAAYFEEWDVDLPVINAVWRLDLATREWTRTELPEPTEPRTVLAEGTLYVSSIGGLLTAVDPAAGEVRWHRSTGVQIASPPTLADGVLHLSDREGALHRFSAEDGEPLGAGEPHPGTPGPGSDASPPRPAVGDEAVFVPTLGNTLYAVPRG</sequence>
<dbReference type="PANTHER" id="PTHR43289">
    <property type="entry name" value="MITOGEN-ACTIVATED PROTEIN KINASE KINASE KINASE 20-RELATED"/>
    <property type="match status" value="1"/>
</dbReference>
<dbReference type="OrthoDB" id="9762169at2"/>
<comment type="caution">
    <text evidence="8">The sequence shown here is derived from an EMBL/GenBank/DDBJ whole genome shotgun (WGS) entry which is preliminary data.</text>
</comment>
<keyword evidence="4 5" id="KW-0067">ATP-binding</keyword>
<dbReference type="PANTHER" id="PTHR43289:SF34">
    <property type="entry name" value="SERINE_THREONINE-PROTEIN KINASE YBDM-RELATED"/>
    <property type="match status" value="1"/>
</dbReference>
<dbReference type="Gene3D" id="1.10.510.10">
    <property type="entry name" value="Transferase(Phosphotransferase) domain 1"/>
    <property type="match status" value="1"/>
</dbReference>
<evidence type="ECO:0000256" key="2">
    <source>
        <dbReference type="ARBA" id="ARBA00022741"/>
    </source>
</evidence>
<feature type="region of interest" description="Disordered" evidence="6">
    <location>
        <begin position="411"/>
        <end position="446"/>
    </location>
</feature>
<reference evidence="8 9" key="1">
    <citation type="submission" date="2019-06" db="EMBL/GenBank/DDBJ databases">
        <title>Draft genome of Streptomyces sedi sp. JCM16909.</title>
        <authorList>
            <person name="Klykleung N."/>
            <person name="Tanasupawat S."/>
            <person name="Kudo T."/>
            <person name="Yuki M."/>
            <person name="Ohkuma M."/>
        </authorList>
    </citation>
    <scope>NUCLEOTIDE SEQUENCE [LARGE SCALE GENOMIC DNA]</scope>
    <source>
        <strain evidence="8 9">JCM 16909</strain>
    </source>
</reference>
<dbReference type="InterPro" id="IPR018391">
    <property type="entry name" value="PQQ_b-propeller_rpt"/>
</dbReference>
<feature type="compositionally biased region" description="Low complexity" evidence="6">
    <location>
        <begin position="339"/>
        <end position="348"/>
    </location>
</feature>
<dbReference type="InterPro" id="IPR011047">
    <property type="entry name" value="Quinoprotein_ADH-like_sf"/>
</dbReference>
<feature type="compositionally biased region" description="Gly residues" evidence="6">
    <location>
        <begin position="349"/>
        <end position="362"/>
    </location>
</feature>
<dbReference type="Gene3D" id="2.130.10.10">
    <property type="entry name" value="YVTN repeat-like/Quinoprotein amine dehydrogenase"/>
    <property type="match status" value="2"/>
</dbReference>
<dbReference type="Pfam" id="PF00069">
    <property type="entry name" value="Pkinase"/>
    <property type="match status" value="1"/>
</dbReference>
<dbReference type="InterPro" id="IPR002372">
    <property type="entry name" value="PQQ_rpt_dom"/>
</dbReference>
<dbReference type="GO" id="GO:0004674">
    <property type="term" value="F:protein serine/threonine kinase activity"/>
    <property type="evidence" value="ECO:0007669"/>
    <property type="project" value="TreeGrafter"/>
</dbReference>
<feature type="region of interest" description="Disordered" evidence="6">
    <location>
        <begin position="324"/>
        <end position="383"/>
    </location>
</feature>
<dbReference type="AlphaFoldDB" id="A0A5C4UWH7"/>
<evidence type="ECO:0000256" key="6">
    <source>
        <dbReference type="SAM" id="MobiDB-lite"/>
    </source>
</evidence>
<keyword evidence="1" id="KW-0808">Transferase</keyword>
<feature type="region of interest" description="Disordered" evidence="6">
    <location>
        <begin position="741"/>
        <end position="771"/>
    </location>
</feature>
<evidence type="ECO:0000256" key="3">
    <source>
        <dbReference type="ARBA" id="ARBA00022777"/>
    </source>
</evidence>
<dbReference type="PROSITE" id="PS00107">
    <property type="entry name" value="PROTEIN_KINASE_ATP"/>
    <property type="match status" value="1"/>
</dbReference>
<dbReference type="SUPFAM" id="SSF50998">
    <property type="entry name" value="Quinoprotein alcohol dehydrogenase-like"/>
    <property type="match status" value="1"/>
</dbReference>
<dbReference type="PROSITE" id="PS00108">
    <property type="entry name" value="PROTEIN_KINASE_ST"/>
    <property type="match status" value="1"/>
</dbReference>
<dbReference type="SUPFAM" id="SSF56112">
    <property type="entry name" value="Protein kinase-like (PK-like)"/>
    <property type="match status" value="1"/>
</dbReference>
<dbReference type="CDD" id="cd14014">
    <property type="entry name" value="STKc_PknB_like"/>
    <property type="match status" value="1"/>
</dbReference>
<dbReference type="InterPro" id="IPR000719">
    <property type="entry name" value="Prot_kinase_dom"/>
</dbReference>
<protein>
    <recommendedName>
        <fullName evidence="7">Protein kinase domain-containing protein</fullName>
    </recommendedName>
</protein>
<evidence type="ECO:0000313" key="8">
    <source>
        <dbReference type="EMBL" id="TNM28010.1"/>
    </source>
</evidence>
<name>A0A5C4UWH7_9ACTN</name>
<evidence type="ECO:0000313" key="9">
    <source>
        <dbReference type="Proteomes" id="UP000311713"/>
    </source>
</evidence>
<dbReference type="InterPro" id="IPR017441">
    <property type="entry name" value="Protein_kinase_ATP_BS"/>
</dbReference>
<dbReference type="InterPro" id="IPR015943">
    <property type="entry name" value="WD40/YVTN_repeat-like_dom_sf"/>
</dbReference>
<dbReference type="EMBL" id="VDGT01000015">
    <property type="protein sequence ID" value="TNM28010.1"/>
    <property type="molecule type" value="Genomic_DNA"/>
</dbReference>
<feature type="binding site" evidence="5">
    <location>
        <position position="87"/>
    </location>
    <ligand>
        <name>ATP</name>
        <dbReference type="ChEBI" id="CHEBI:30616"/>
    </ligand>
</feature>
<dbReference type="Proteomes" id="UP000311713">
    <property type="component" value="Unassembled WGS sequence"/>
</dbReference>
<dbReference type="SMART" id="SM00220">
    <property type="entry name" value="S_TKc"/>
    <property type="match status" value="1"/>
</dbReference>
<feature type="region of interest" description="Disordered" evidence="6">
    <location>
        <begin position="12"/>
        <end position="54"/>
    </location>
</feature>
<evidence type="ECO:0000256" key="5">
    <source>
        <dbReference type="PROSITE-ProRule" id="PRU10141"/>
    </source>
</evidence>
<dbReference type="SMART" id="SM00564">
    <property type="entry name" value="PQQ"/>
    <property type="match status" value="3"/>
</dbReference>
<feature type="compositionally biased region" description="Basic and acidic residues" evidence="6">
    <location>
        <begin position="44"/>
        <end position="54"/>
    </location>
</feature>
<gene>
    <name evidence="8" type="ORF">FH715_19730</name>
</gene>
<organism evidence="8 9">
    <name type="scientific">Streptomyces sedi</name>
    <dbReference type="NCBI Taxonomy" id="555059"/>
    <lineage>
        <taxon>Bacteria</taxon>
        <taxon>Bacillati</taxon>
        <taxon>Actinomycetota</taxon>
        <taxon>Actinomycetes</taxon>
        <taxon>Kitasatosporales</taxon>
        <taxon>Streptomycetaceae</taxon>
        <taxon>Streptomyces</taxon>
    </lineage>
</organism>
<dbReference type="InterPro" id="IPR008271">
    <property type="entry name" value="Ser/Thr_kinase_AS"/>
</dbReference>
<dbReference type="Gene3D" id="3.30.200.20">
    <property type="entry name" value="Phosphorylase Kinase, domain 1"/>
    <property type="match status" value="1"/>
</dbReference>
<keyword evidence="2 5" id="KW-0547">Nucleotide-binding</keyword>
<evidence type="ECO:0000256" key="4">
    <source>
        <dbReference type="ARBA" id="ARBA00022840"/>
    </source>
</evidence>
<keyword evidence="9" id="KW-1185">Reference proteome</keyword>
<dbReference type="PROSITE" id="PS50011">
    <property type="entry name" value="PROTEIN_KINASE_DOM"/>
    <property type="match status" value="1"/>
</dbReference>
<evidence type="ECO:0000259" key="7">
    <source>
        <dbReference type="PROSITE" id="PS50011"/>
    </source>
</evidence>
<proteinExistence type="predicted"/>